<dbReference type="InterPro" id="IPR021109">
    <property type="entry name" value="Peptidase_aspartic_dom_sf"/>
</dbReference>
<accession>A0A0C3H046</accession>
<feature type="signal peptide" evidence="2">
    <location>
        <begin position="1"/>
        <end position="26"/>
    </location>
</feature>
<dbReference type="GO" id="GO:0000324">
    <property type="term" value="C:fungal-type vacuole"/>
    <property type="evidence" value="ECO:0007669"/>
    <property type="project" value="TreeGrafter"/>
</dbReference>
<dbReference type="Pfam" id="PF00026">
    <property type="entry name" value="Asp"/>
    <property type="match status" value="1"/>
</dbReference>
<dbReference type="PANTHER" id="PTHR47966">
    <property type="entry name" value="BETA-SITE APP-CLEAVING ENZYME, ISOFORM A-RELATED"/>
    <property type="match status" value="1"/>
</dbReference>
<dbReference type="Proteomes" id="UP000054321">
    <property type="component" value="Unassembled WGS sequence"/>
</dbReference>
<proteinExistence type="inferred from homology"/>
<organism evidence="4 5">
    <name type="scientific">Oidiodendron maius (strain Zn)</name>
    <dbReference type="NCBI Taxonomy" id="913774"/>
    <lineage>
        <taxon>Eukaryota</taxon>
        <taxon>Fungi</taxon>
        <taxon>Dikarya</taxon>
        <taxon>Ascomycota</taxon>
        <taxon>Pezizomycotina</taxon>
        <taxon>Leotiomycetes</taxon>
        <taxon>Leotiomycetes incertae sedis</taxon>
        <taxon>Myxotrichaceae</taxon>
        <taxon>Oidiodendron</taxon>
    </lineage>
</organism>
<dbReference type="AlphaFoldDB" id="A0A0C3H046"/>
<dbReference type="SUPFAM" id="SSF50630">
    <property type="entry name" value="Acid proteases"/>
    <property type="match status" value="1"/>
</dbReference>
<keyword evidence="2" id="KW-0732">Signal</keyword>
<dbReference type="CDD" id="cd05471">
    <property type="entry name" value="pepsin_like"/>
    <property type="match status" value="1"/>
</dbReference>
<gene>
    <name evidence="4" type="ORF">OIDMADRAFT_182929</name>
</gene>
<dbReference type="PROSITE" id="PS51767">
    <property type="entry name" value="PEPTIDASE_A1"/>
    <property type="match status" value="1"/>
</dbReference>
<reference evidence="4 5" key="1">
    <citation type="submission" date="2014-04" db="EMBL/GenBank/DDBJ databases">
        <authorList>
            <consortium name="DOE Joint Genome Institute"/>
            <person name="Kuo A."/>
            <person name="Martino E."/>
            <person name="Perotto S."/>
            <person name="Kohler A."/>
            <person name="Nagy L.G."/>
            <person name="Floudas D."/>
            <person name="Copeland A."/>
            <person name="Barry K.W."/>
            <person name="Cichocki N."/>
            <person name="Veneault-Fourrey C."/>
            <person name="LaButti K."/>
            <person name="Lindquist E.A."/>
            <person name="Lipzen A."/>
            <person name="Lundell T."/>
            <person name="Morin E."/>
            <person name="Murat C."/>
            <person name="Sun H."/>
            <person name="Tunlid A."/>
            <person name="Henrissat B."/>
            <person name="Grigoriev I.V."/>
            <person name="Hibbett D.S."/>
            <person name="Martin F."/>
            <person name="Nordberg H.P."/>
            <person name="Cantor M.N."/>
            <person name="Hua S.X."/>
        </authorList>
    </citation>
    <scope>NUCLEOTIDE SEQUENCE [LARGE SCALE GENOMIC DNA]</scope>
    <source>
        <strain evidence="4 5">Zn</strain>
    </source>
</reference>
<evidence type="ECO:0000256" key="2">
    <source>
        <dbReference type="SAM" id="SignalP"/>
    </source>
</evidence>
<reference evidence="5" key="2">
    <citation type="submission" date="2015-01" db="EMBL/GenBank/DDBJ databases">
        <title>Evolutionary Origins and Diversification of the Mycorrhizal Mutualists.</title>
        <authorList>
            <consortium name="DOE Joint Genome Institute"/>
            <consortium name="Mycorrhizal Genomics Consortium"/>
            <person name="Kohler A."/>
            <person name="Kuo A."/>
            <person name="Nagy L.G."/>
            <person name="Floudas D."/>
            <person name="Copeland A."/>
            <person name="Barry K.W."/>
            <person name="Cichocki N."/>
            <person name="Veneault-Fourrey C."/>
            <person name="LaButti K."/>
            <person name="Lindquist E.A."/>
            <person name="Lipzen A."/>
            <person name="Lundell T."/>
            <person name="Morin E."/>
            <person name="Murat C."/>
            <person name="Riley R."/>
            <person name="Ohm R."/>
            <person name="Sun H."/>
            <person name="Tunlid A."/>
            <person name="Henrissat B."/>
            <person name="Grigoriev I.V."/>
            <person name="Hibbett D.S."/>
            <person name="Martin F."/>
        </authorList>
    </citation>
    <scope>NUCLEOTIDE SEQUENCE [LARGE SCALE GENOMIC DNA]</scope>
    <source>
        <strain evidence="5">Zn</strain>
    </source>
</reference>
<feature type="chain" id="PRO_5002177987" description="Peptidase A1 domain-containing protein" evidence="2">
    <location>
        <begin position="27"/>
        <end position="404"/>
    </location>
</feature>
<name>A0A0C3H046_OIDMZ</name>
<dbReference type="InterPro" id="IPR001461">
    <property type="entry name" value="Aspartic_peptidase_A1"/>
</dbReference>
<evidence type="ECO:0000256" key="1">
    <source>
        <dbReference type="ARBA" id="ARBA00007447"/>
    </source>
</evidence>
<evidence type="ECO:0000313" key="4">
    <source>
        <dbReference type="EMBL" id="KIM96769.1"/>
    </source>
</evidence>
<dbReference type="InterPro" id="IPR034164">
    <property type="entry name" value="Pepsin-like_dom"/>
</dbReference>
<dbReference type="PRINTS" id="PR00792">
    <property type="entry name" value="PEPSIN"/>
</dbReference>
<evidence type="ECO:0000313" key="5">
    <source>
        <dbReference type="Proteomes" id="UP000054321"/>
    </source>
</evidence>
<dbReference type="GO" id="GO:0004190">
    <property type="term" value="F:aspartic-type endopeptidase activity"/>
    <property type="evidence" value="ECO:0007669"/>
    <property type="project" value="InterPro"/>
</dbReference>
<dbReference type="InterPro" id="IPR033121">
    <property type="entry name" value="PEPTIDASE_A1"/>
</dbReference>
<dbReference type="HOGENOM" id="CLU_062498_0_0_1"/>
<keyword evidence="5" id="KW-1185">Reference proteome</keyword>
<evidence type="ECO:0000259" key="3">
    <source>
        <dbReference type="PROSITE" id="PS51767"/>
    </source>
</evidence>
<dbReference type="GO" id="GO:0006508">
    <property type="term" value="P:proteolysis"/>
    <property type="evidence" value="ECO:0007669"/>
    <property type="project" value="InterPro"/>
</dbReference>
<dbReference type="InParanoid" id="A0A0C3H046"/>
<dbReference type="Gene3D" id="2.40.70.10">
    <property type="entry name" value="Acid Proteases"/>
    <property type="match status" value="2"/>
</dbReference>
<protein>
    <recommendedName>
        <fullName evidence="3">Peptidase A1 domain-containing protein</fullName>
    </recommendedName>
</protein>
<dbReference type="STRING" id="913774.A0A0C3H046"/>
<feature type="domain" description="Peptidase A1" evidence="3">
    <location>
        <begin position="40"/>
        <end position="390"/>
    </location>
</feature>
<dbReference type="EMBL" id="KN832883">
    <property type="protein sequence ID" value="KIM96769.1"/>
    <property type="molecule type" value="Genomic_DNA"/>
</dbReference>
<comment type="similarity">
    <text evidence="1">Belongs to the peptidase A1 family.</text>
</comment>
<sequence>MTPSSIICSLASLLLVALSLIPFAHGTAFDLPVLFRNSYAVVETFIGTPAESHFLAFDTGSSMVWVVDGACAETCPNVSGTPRSGYDANASSTSVKLNTYASISYLGGVTSGFGISDVFHLPVDPGFEWNQTFLAANDSSWAALSADGFLGLAFSTIAEAGLKTMVETMMQDGALSAHKFGLYYGTTVGGNSNSSANGKLTLGGSHESMYVEGGVAAMTYVPLQMNSAEYQLWETNMHGVVGRHTSMNGSVASTITYPSSGSAWAVFDTGAGSITVPSVDIDAIYNSIGMNYTAIVNGEYIPLCTEFNSSWSVTFQFGDDLCPQEVTLTGDQLAQPGFAGGQQDKCWPPFDSSDSSGLYLFGARYLFQLYTVFDFGAFHVDKYTPRIGFGQLKAEWKPTVENTG</sequence>
<dbReference type="OrthoDB" id="771136at2759"/>
<dbReference type="PANTHER" id="PTHR47966:SF68">
    <property type="entry name" value="PEPTIDASE A1 DOMAIN-CONTAINING PROTEIN"/>
    <property type="match status" value="1"/>
</dbReference>